<reference evidence="1 2" key="1">
    <citation type="journal article" date="2015" name="Genome Announc.">
        <title>Expanding the biotechnology potential of lactobacilli through comparative genomics of 213 strains and associated genera.</title>
        <authorList>
            <person name="Sun Z."/>
            <person name="Harris H.M."/>
            <person name="McCann A."/>
            <person name="Guo C."/>
            <person name="Argimon S."/>
            <person name="Zhang W."/>
            <person name="Yang X."/>
            <person name="Jeffery I.B."/>
            <person name="Cooney J.C."/>
            <person name="Kagawa T.F."/>
            <person name="Liu W."/>
            <person name="Song Y."/>
            <person name="Salvetti E."/>
            <person name="Wrobel A."/>
            <person name="Rasinkangas P."/>
            <person name="Parkhill J."/>
            <person name="Rea M.C."/>
            <person name="O'Sullivan O."/>
            <person name="Ritari J."/>
            <person name="Douillard F.P."/>
            <person name="Paul Ross R."/>
            <person name="Yang R."/>
            <person name="Briner A.E."/>
            <person name="Felis G.E."/>
            <person name="de Vos W.M."/>
            <person name="Barrangou R."/>
            <person name="Klaenhammer T.R."/>
            <person name="Caufield P.W."/>
            <person name="Cui Y."/>
            <person name="Zhang H."/>
            <person name="O'Toole P.W."/>
        </authorList>
    </citation>
    <scope>NUCLEOTIDE SEQUENCE [LARGE SCALE GENOMIC DNA]</scope>
    <source>
        <strain evidence="1 2">DSM 21115</strain>
    </source>
</reference>
<name>A0A0R2NUY5_9LACO</name>
<proteinExistence type="predicted"/>
<evidence type="ECO:0000313" key="2">
    <source>
        <dbReference type="Proteomes" id="UP000050920"/>
    </source>
</evidence>
<dbReference type="EMBL" id="AYGX02000004">
    <property type="protein sequence ID" value="KRO29535.1"/>
    <property type="molecule type" value="Genomic_DNA"/>
</dbReference>
<comment type="caution">
    <text evidence="1">The sequence shown here is derived from an EMBL/GenBank/DDBJ whole genome shotgun (WGS) entry which is preliminary data.</text>
</comment>
<dbReference type="Proteomes" id="UP000050920">
    <property type="component" value="Unassembled WGS sequence"/>
</dbReference>
<protein>
    <submittedName>
        <fullName evidence="1">Uncharacterized protein</fullName>
    </submittedName>
</protein>
<gene>
    <name evidence="1" type="ORF">DY78_GL002926</name>
</gene>
<dbReference type="RefSeq" id="WP_033613583.1">
    <property type="nucleotide sequence ID" value="NZ_AYGX02000004.1"/>
</dbReference>
<keyword evidence="2" id="KW-1185">Reference proteome</keyword>
<organism evidence="1 2">
    <name type="scientific">Lactiplantibacillus fabifermentans DSM 21115</name>
    <dbReference type="NCBI Taxonomy" id="1413187"/>
    <lineage>
        <taxon>Bacteria</taxon>
        <taxon>Bacillati</taxon>
        <taxon>Bacillota</taxon>
        <taxon>Bacilli</taxon>
        <taxon>Lactobacillales</taxon>
        <taxon>Lactobacillaceae</taxon>
        <taxon>Lactiplantibacillus</taxon>
    </lineage>
</organism>
<sequence>MLRLDMNKTFFAMSQFYESYYQASGDDSLGSLLGGVAVYRNDGVDELFDQGYADDWKKIYYSLGSQDHTAFEGFQAFNQFNNEYLPDIDGYTELARNLVYATRIICEMPQSEREAHPVWQQWVASFEWIGNPNVIKVEESLFLDDARPAENLVGFPDAKVLPPDRPIMDNGGGKKTIGEMQTYFIMMDFLKTYYAIAPNNRDLEKVIGEFTLERKTLDQKDLWSSWKDYFDDISKKTKTVSSFQALAVMSQFMQVEIPDNALHADFSRKLTRDIWRTTFMPEKEYEQTEVWKNWMVSVNRILTE</sequence>
<dbReference type="AlphaFoldDB" id="A0A0R2NUY5"/>
<accession>A0A0R2NUY5</accession>
<evidence type="ECO:0000313" key="1">
    <source>
        <dbReference type="EMBL" id="KRO29535.1"/>
    </source>
</evidence>